<sequence>MEFKTTMVQAWNVKKGNSIGGFMEWDKGDKSRFGKVMRVRVSMDVGKPLKRGMFIKMGKGIQRKIFFKYKRLGNFCYTCGGLDHVLKECVHKEVMMEGYRGSHVLKGNSSTTGPCEDTIDDMLKASTNY</sequence>
<gene>
    <name evidence="2" type="ORF">D0Y65_006374</name>
</gene>
<protein>
    <recommendedName>
        <fullName evidence="1">Zinc knuckle CX2CX4HX4C domain-containing protein</fullName>
    </recommendedName>
</protein>
<evidence type="ECO:0000313" key="3">
    <source>
        <dbReference type="Proteomes" id="UP000289340"/>
    </source>
</evidence>
<dbReference type="Pfam" id="PF14392">
    <property type="entry name" value="zf-CCHC_4"/>
    <property type="match status" value="1"/>
</dbReference>
<dbReference type="EMBL" id="QZWG01000003">
    <property type="protein sequence ID" value="RZC19520.1"/>
    <property type="molecule type" value="Genomic_DNA"/>
</dbReference>
<comment type="caution">
    <text evidence="2">The sequence shown here is derived from an EMBL/GenBank/DDBJ whole genome shotgun (WGS) entry which is preliminary data.</text>
</comment>
<dbReference type="AlphaFoldDB" id="A0A445L8E5"/>
<reference evidence="2 3" key="1">
    <citation type="submission" date="2018-09" db="EMBL/GenBank/DDBJ databases">
        <title>A high-quality reference genome of wild soybean provides a powerful tool to mine soybean genomes.</title>
        <authorList>
            <person name="Xie M."/>
            <person name="Chung C.Y.L."/>
            <person name="Li M.-W."/>
            <person name="Wong F.-L."/>
            <person name="Chan T.-F."/>
            <person name="Lam H.-M."/>
        </authorList>
    </citation>
    <scope>NUCLEOTIDE SEQUENCE [LARGE SCALE GENOMIC DNA]</scope>
    <source>
        <strain evidence="3">cv. W05</strain>
        <tissue evidence="2">Hypocotyl of etiolated seedlings</tissue>
    </source>
</reference>
<evidence type="ECO:0000313" key="2">
    <source>
        <dbReference type="EMBL" id="RZC19520.1"/>
    </source>
</evidence>
<organism evidence="2 3">
    <name type="scientific">Glycine soja</name>
    <name type="common">Wild soybean</name>
    <dbReference type="NCBI Taxonomy" id="3848"/>
    <lineage>
        <taxon>Eukaryota</taxon>
        <taxon>Viridiplantae</taxon>
        <taxon>Streptophyta</taxon>
        <taxon>Embryophyta</taxon>
        <taxon>Tracheophyta</taxon>
        <taxon>Spermatophyta</taxon>
        <taxon>Magnoliopsida</taxon>
        <taxon>eudicotyledons</taxon>
        <taxon>Gunneridae</taxon>
        <taxon>Pentapetalae</taxon>
        <taxon>rosids</taxon>
        <taxon>fabids</taxon>
        <taxon>Fabales</taxon>
        <taxon>Fabaceae</taxon>
        <taxon>Papilionoideae</taxon>
        <taxon>50 kb inversion clade</taxon>
        <taxon>NPAAA clade</taxon>
        <taxon>indigoferoid/millettioid clade</taxon>
        <taxon>Phaseoleae</taxon>
        <taxon>Glycine</taxon>
        <taxon>Glycine subgen. Soja</taxon>
    </lineage>
</organism>
<proteinExistence type="predicted"/>
<feature type="domain" description="Zinc knuckle CX2CX4HX4C" evidence="1">
    <location>
        <begin position="43"/>
        <end position="89"/>
    </location>
</feature>
<accession>A0A445L8E5</accession>
<evidence type="ECO:0000259" key="1">
    <source>
        <dbReference type="Pfam" id="PF14392"/>
    </source>
</evidence>
<dbReference type="InterPro" id="IPR025836">
    <property type="entry name" value="Zn_knuckle_CX2CX4HX4C"/>
</dbReference>
<keyword evidence="3" id="KW-1185">Reference proteome</keyword>
<name>A0A445L8E5_GLYSO</name>
<dbReference type="Proteomes" id="UP000289340">
    <property type="component" value="Chromosome 3"/>
</dbReference>